<evidence type="ECO:0000256" key="2">
    <source>
        <dbReference type="ARBA" id="ARBA00022448"/>
    </source>
</evidence>
<feature type="transmembrane region" description="Helical" evidence="8">
    <location>
        <begin position="493"/>
        <end position="517"/>
    </location>
</feature>
<keyword evidence="3 8" id="KW-0812">Transmembrane</keyword>
<dbReference type="AlphaFoldDB" id="A0A9P3PJM8"/>
<feature type="region of interest" description="Disordered" evidence="7">
    <location>
        <begin position="144"/>
        <end position="199"/>
    </location>
</feature>
<evidence type="ECO:0000256" key="4">
    <source>
        <dbReference type="ARBA" id="ARBA00022989"/>
    </source>
</evidence>
<feature type="transmembrane region" description="Helical" evidence="8">
    <location>
        <begin position="529"/>
        <end position="549"/>
    </location>
</feature>
<evidence type="ECO:0000256" key="1">
    <source>
        <dbReference type="ARBA" id="ARBA00004141"/>
    </source>
</evidence>
<keyword evidence="10" id="KW-1185">Reference proteome</keyword>
<feature type="transmembrane region" description="Helical" evidence="8">
    <location>
        <begin position="621"/>
        <end position="638"/>
    </location>
</feature>
<accession>A0A9P3PJM8</accession>
<dbReference type="InterPro" id="IPR051143">
    <property type="entry name" value="TrkH_K-transport"/>
</dbReference>
<comment type="subcellular location">
    <subcellularLocation>
        <location evidence="1">Membrane</location>
        <topology evidence="1">Multi-pass membrane protein</topology>
    </subcellularLocation>
</comment>
<dbReference type="PANTHER" id="PTHR31064">
    <property type="entry name" value="POTASSIUM TRANSPORT PROTEIN DDB_G0292412-RELATED"/>
    <property type="match status" value="1"/>
</dbReference>
<comment type="caution">
    <text evidence="9">The sequence shown here is derived from an EMBL/GenBank/DDBJ whole genome shotgun (WGS) entry which is preliminary data.</text>
</comment>
<feature type="transmembrane region" description="Helical" evidence="8">
    <location>
        <begin position="38"/>
        <end position="59"/>
    </location>
</feature>
<dbReference type="GO" id="GO:0030007">
    <property type="term" value="P:intracellular potassium ion homeostasis"/>
    <property type="evidence" value="ECO:0007669"/>
    <property type="project" value="TreeGrafter"/>
</dbReference>
<sequence length="749" mass="84724">MASTVGYDERKYDLSTANQPATGWLARSWHWVYERTTFFRVHLTAFVLVPLIMSGIFYACNGRFRVHFVDALFLCYSAMTGTGLGTVNMSTLTPFQQFQLYFLMGSGTQTTVSWIMVLIRRRYIYTECTYVYWRRQRPTREELANISSPRNARKMDANPDVEITRPTPNPTPLQTRKATVHDANSRREKSAEDERFFDGEVLSSSPKSLNVDLPPNSPFSLPNAWHVTSSPLSMESIRQRRVLSFQDPSQPLPRRRTTVLGARNGPFPSHVPGIENKYQGLGGFPGPIEVMQGIAKRFAPSAYRKFERSMTLPSTTTLDFKGNSVKSGRNSNFRTETLSDDELEEIGGVEYRAVNLLCYLIPVYFVGVQLIAFLVFAPWLSATKQYDHVFQEQPRLVSKPWYSLFLTMSAYSGTGLDLVDTAMLQFQEAYPMIFGVMFVLLAGNHAQPLLLRFIIWVASRFTEQGSELHQTLRFLLEHPRRCYLYLFPSAQTWFLFIVLCCLSAIEWLAFGILNLGLPVLKDLPIGTRVIAGLFQGIAVRASGLTIVVIGNLAPAVQFLYIVLMYIAVYPVGMCIRATNVYEEQSLGIFEEQEVDLQENLQTLELRERVGRYLGWHLRQQLSVDIWWLVWGIFVVTIIERGNIMNPDKPYIAIFPIMFELVSAFAGIGLSLGFPGDNYSLVGAMRPLSKLVVIVIMIRGRHRGLPVAVDRAVLLPSELKTAPKNKADDVRSTNNDGPTQDSMSINASNH</sequence>
<evidence type="ECO:0000313" key="9">
    <source>
        <dbReference type="EMBL" id="GLB36616.1"/>
    </source>
</evidence>
<dbReference type="GO" id="GO:0140107">
    <property type="term" value="F:high-affinity potassium ion transmembrane transporter activity"/>
    <property type="evidence" value="ECO:0007669"/>
    <property type="project" value="TreeGrafter"/>
</dbReference>
<feature type="transmembrane region" description="Helical" evidence="8">
    <location>
        <begin position="431"/>
        <end position="458"/>
    </location>
</feature>
<organism evidence="9 10">
    <name type="scientific">Lyophyllum shimeji</name>
    <name type="common">Hon-shimeji</name>
    <name type="synonym">Tricholoma shimeji</name>
    <dbReference type="NCBI Taxonomy" id="47721"/>
    <lineage>
        <taxon>Eukaryota</taxon>
        <taxon>Fungi</taxon>
        <taxon>Dikarya</taxon>
        <taxon>Basidiomycota</taxon>
        <taxon>Agaricomycotina</taxon>
        <taxon>Agaricomycetes</taxon>
        <taxon>Agaricomycetidae</taxon>
        <taxon>Agaricales</taxon>
        <taxon>Tricholomatineae</taxon>
        <taxon>Lyophyllaceae</taxon>
        <taxon>Lyophyllum</taxon>
    </lineage>
</organism>
<evidence type="ECO:0000256" key="7">
    <source>
        <dbReference type="SAM" id="MobiDB-lite"/>
    </source>
</evidence>
<evidence type="ECO:0000256" key="5">
    <source>
        <dbReference type="ARBA" id="ARBA00023065"/>
    </source>
</evidence>
<proteinExistence type="predicted"/>
<feature type="compositionally biased region" description="Basic and acidic residues" evidence="7">
    <location>
        <begin position="179"/>
        <end position="198"/>
    </location>
</feature>
<feature type="transmembrane region" description="Helical" evidence="8">
    <location>
        <begin position="98"/>
        <end position="119"/>
    </location>
</feature>
<feature type="transmembrane region" description="Helical" evidence="8">
    <location>
        <begin position="650"/>
        <end position="673"/>
    </location>
</feature>
<protein>
    <submittedName>
        <fullName evidence="9">Cation transport protein</fullName>
    </submittedName>
</protein>
<evidence type="ECO:0000313" key="10">
    <source>
        <dbReference type="Proteomes" id="UP001063166"/>
    </source>
</evidence>
<dbReference type="OrthoDB" id="9999863at2759"/>
<feature type="transmembrane region" description="Helical" evidence="8">
    <location>
        <begin position="71"/>
        <end position="92"/>
    </location>
</feature>
<feature type="region of interest" description="Disordered" evidence="7">
    <location>
        <begin position="248"/>
        <end position="268"/>
    </location>
</feature>
<dbReference type="PANTHER" id="PTHR31064:SF30">
    <property type="entry name" value="HIGH-AFFINITY POTASSIUM TRANSPORT PROTEIN-RELATED"/>
    <property type="match status" value="1"/>
</dbReference>
<reference evidence="9" key="1">
    <citation type="submission" date="2022-07" db="EMBL/GenBank/DDBJ databases">
        <title>The genome of Lyophyllum shimeji provides insight into the initial evolution of ectomycorrhizal fungal genome.</title>
        <authorList>
            <person name="Kobayashi Y."/>
            <person name="Shibata T."/>
            <person name="Hirakawa H."/>
            <person name="Shigenobu S."/>
            <person name="Nishiyama T."/>
            <person name="Yamada A."/>
            <person name="Hasebe M."/>
            <person name="Kawaguchi M."/>
        </authorList>
    </citation>
    <scope>NUCLEOTIDE SEQUENCE</scope>
    <source>
        <strain evidence="9">AT787</strain>
    </source>
</reference>
<keyword evidence="2" id="KW-0813">Transport</keyword>
<keyword evidence="4 8" id="KW-1133">Transmembrane helix</keyword>
<gene>
    <name evidence="9" type="ORF">LshimejAT787_0309040</name>
</gene>
<dbReference type="EMBL" id="BRPK01000003">
    <property type="protein sequence ID" value="GLB36616.1"/>
    <property type="molecule type" value="Genomic_DNA"/>
</dbReference>
<feature type="transmembrane region" description="Helical" evidence="8">
    <location>
        <begin position="555"/>
        <end position="575"/>
    </location>
</feature>
<feature type="compositionally biased region" description="Polar residues" evidence="7">
    <location>
        <begin position="731"/>
        <end position="749"/>
    </location>
</feature>
<evidence type="ECO:0000256" key="3">
    <source>
        <dbReference type="ARBA" id="ARBA00022692"/>
    </source>
</evidence>
<dbReference type="GO" id="GO:0005886">
    <property type="term" value="C:plasma membrane"/>
    <property type="evidence" value="ECO:0007669"/>
    <property type="project" value="TreeGrafter"/>
</dbReference>
<keyword evidence="6 8" id="KW-0472">Membrane</keyword>
<dbReference type="Pfam" id="PF02386">
    <property type="entry name" value="TrkH"/>
    <property type="match status" value="1"/>
</dbReference>
<dbReference type="InterPro" id="IPR003445">
    <property type="entry name" value="Cat_transpt"/>
</dbReference>
<feature type="region of interest" description="Disordered" evidence="7">
    <location>
        <begin position="724"/>
        <end position="749"/>
    </location>
</feature>
<feature type="transmembrane region" description="Helical" evidence="8">
    <location>
        <begin position="356"/>
        <end position="380"/>
    </location>
</feature>
<evidence type="ECO:0000256" key="6">
    <source>
        <dbReference type="ARBA" id="ARBA00023136"/>
    </source>
</evidence>
<dbReference type="GO" id="GO:1990573">
    <property type="term" value="P:potassium ion import across plasma membrane"/>
    <property type="evidence" value="ECO:0007669"/>
    <property type="project" value="TreeGrafter"/>
</dbReference>
<evidence type="ECO:0000256" key="8">
    <source>
        <dbReference type="SAM" id="Phobius"/>
    </source>
</evidence>
<dbReference type="Proteomes" id="UP001063166">
    <property type="component" value="Unassembled WGS sequence"/>
</dbReference>
<keyword evidence="5" id="KW-0406">Ion transport</keyword>
<name>A0A9P3PJM8_LYOSH</name>